<organism evidence="4 5">
    <name type="scientific">Thiohalospira halophila DSM 15071</name>
    <dbReference type="NCBI Taxonomy" id="1123397"/>
    <lineage>
        <taxon>Bacteria</taxon>
        <taxon>Pseudomonadati</taxon>
        <taxon>Pseudomonadota</taxon>
        <taxon>Gammaproteobacteria</taxon>
        <taxon>Thiohalospirales</taxon>
        <taxon>Thiohalospiraceae</taxon>
        <taxon>Thiohalospira</taxon>
    </lineage>
</organism>
<feature type="signal peptide" evidence="3">
    <location>
        <begin position="1"/>
        <end position="23"/>
    </location>
</feature>
<dbReference type="GO" id="GO:1990281">
    <property type="term" value="C:efflux pump complex"/>
    <property type="evidence" value="ECO:0007669"/>
    <property type="project" value="TreeGrafter"/>
</dbReference>
<feature type="chain" id="PRO_5011452630" evidence="3">
    <location>
        <begin position="24"/>
        <end position="253"/>
    </location>
</feature>
<proteinExistence type="inferred from homology"/>
<keyword evidence="5" id="KW-1185">Reference proteome</keyword>
<dbReference type="RefSeq" id="WP_093427725.1">
    <property type="nucleotide sequence ID" value="NZ_FOMJ01000002.1"/>
</dbReference>
<dbReference type="Gene3D" id="1.10.287.470">
    <property type="entry name" value="Helix hairpin bin"/>
    <property type="match status" value="1"/>
</dbReference>
<evidence type="ECO:0000256" key="3">
    <source>
        <dbReference type="SAM" id="SignalP"/>
    </source>
</evidence>
<evidence type="ECO:0000256" key="1">
    <source>
        <dbReference type="ARBA" id="ARBA00009477"/>
    </source>
</evidence>
<keyword evidence="3" id="KW-0732">Signal</keyword>
<feature type="coiled-coil region" evidence="2">
    <location>
        <begin position="75"/>
        <end position="102"/>
    </location>
</feature>
<dbReference type="AlphaFoldDB" id="A0A1I1QAD3"/>
<dbReference type="InterPro" id="IPR006143">
    <property type="entry name" value="RND_pump_MFP"/>
</dbReference>
<dbReference type="Proteomes" id="UP000198611">
    <property type="component" value="Unassembled WGS sequence"/>
</dbReference>
<dbReference type="OrthoDB" id="5765754at2"/>
<evidence type="ECO:0000256" key="2">
    <source>
        <dbReference type="SAM" id="Coils"/>
    </source>
</evidence>
<dbReference type="STRING" id="1123397.SAMN05660831_01077"/>
<dbReference type="PANTHER" id="PTHR30469:SF15">
    <property type="entry name" value="HLYD FAMILY OF SECRETION PROTEINS"/>
    <property type="match status" value="1"/>
</dbReference>
<dbReference type="NCBIfam" id="TIGR01730">
    <property type="entry name" value="RND_mfp"/>
    <property type="match status" value="1"/>
</dbReference>
<dbReference type="PANTHER" id="PTHR30469">
    <property type="entry name" value="MULTIDRUG RESISTANCE PROTEIN MDTA"/>
    <property type="match status" value="1"/>
</dbReference>
<keyword evidence="2" id="KW-0175">Coiled coil</keyword>
<dbReference type="GO" id="GO:0015562">
    <property type="term" value="F:efflux transmembrane transporter activity"/>
    <property type="evidence" value="ECO:0007669"/>
    <property type="project" value="TreeGrafter"/>
</dbReference>
<dbReference type="SUPFAM" id="SSF111369">
    <property type="entry name" value="HlyD-like secretion proteins"/>
    <property type="match status" value="1"/>
</dbReference>
<name>A0A1I1QAD3_9GAMM</name>
<comment type="similarity">
    <text evidence="1">Belongs to the membrane fusion protein (MFP) (TC 8.A.1) family.</text>
</comment>
<sequence length="253" mass="26827">MNRNFALATILLTALLAPTTGLAADHPARLVGATEQSLGVPLSGVITEVHVAPGDRVKAGEELLRLEQSGLAAGVAATRARMEAAKLARDEARREQERAQTLFDRTELSEHDLQIAINEASAAEASYREAVAAHERARLDRAYSRLQAPVAGTVLAVEAHPGMAVSNRDRVRTLVRLRPADGGLAAVARVGDDHAGDLAEGATVPVTRAGSRAEGVIRRVETVGDGWRVRLALSGDAPEDWRPGQAVTLELPE</sequence>
<evidence type="ECO:0000313" key="5">
    <source>
        <dbReference type="Proteomes" id="UP000198611"/>
    </source>
</evidence>
<dbReference type="Gene3D" id="2.40.50.100">
    <property type="match status" value="1"/>
</dbReference>
<evidence type="ECO:0000313" key="4">
    <source>
        <dbReference type="EMBL" id="SFD19061.1"/>
    </source>
</evidence>
<accession>A0A1I1QAD3</accession>
<dbReference type="EMBL" id="FOMJ01000002">
    <property type="protein sequence ID" value="SFD19061.1"/>
    <property type="molecule type" value="Genomic_DNA"/>
</dbReference>
<protein>
    <submittedName>
        <fullName evidence="4">Membrane fusion protein, multidrug efflux system</fullName>
    </submittedName>
</protein>
<reference evidence="4 5" key="1">
    <citation type="submission" date="2016-10" db="EMBL/GenBank/DDBJ databases">
        <authorList>
            <person name="de Groot N.N."/>
        </authorList>
    </citation>
    <scope>NUCLEOTIDE SEQUENCE [LARGE SCALE GENOMIC DNA]</scope>
    <source>
        <strain evidence="4 5">HL3</strain>
    </source>
</reference>
<gene>
    <name evidence="4" type="ORF">SAMN05660831_01077</name>
</gene>